<proteinExistence type="inferred from homology"/>
<dbReference type="RefSeq" id="WP_200392657.1">
    <property type="nucleotide sequence ID" value="NZ_JAENIO010000044.1"/>
</dbReference>
<dbReference type="Proteomes" id="UP000604083">
    <property type="component" value="Unassembled WGS sequence"/>
</dbReference>
<sequence length="90" mass="10338">MKTVTVRDLRNNFAKVEAWLAEGEPIRVEKRGKPVAYLSTEAPESGGEAGKRVLPDFEARLQRLWGNRVFTEEEVEAMREAEEKNPFEVF</sequence>
<organism evidence="2 3">
    <name type="scientific">Roseibacillus ishigakijimensis</name>
    <dbReference type="NCBI Taxonomy" id="454146"/>
    <lineage>
        <taxon>Bacteria</taxon>
        <taxon>Pseudomonadati</taxon>
        <taxon>Verrucomicrobiota</taxon>
        <taxon>Verrucomicrobiia</taxon>
        <taxon>Verrucomicrobiales</taxon>
        <taxon>Verrucomicrobiaceae</taxon>
        <taxon>Roseibacillus</taxon>
    </lineage>
</organism>
<dbReference type="SUPFAM" id="SSF143120">
    <property type="entry name" value="YefM-like"/>
    <property type="match status" value="1"/>
</dbReference>
<protein>
    <submittedName>
        <fullName evidence="2">Type II toxin-antitoxin system Phd/YefM family antitoxin</fullName>
    </submittedName>
</protein>
<dbReference type="Gene3D" id="3.40.1620.10">
    <property type="entry name" value="YefM-like domain"/>
    <property type="match status" value="1"/>
</dbReference>
<comment type="caution">
    <text evidence="2">The sequence shown here is derived from an EMBL/GenBank/DDBJ whole genome shotgun (WGS) entry which is preliminary data.</text>
</comment>
<dbReference type="AlphaFoldDB" id="A0A934RNV0"/>
<keyword evidence="3" id="KW-1185">Reference proteome</keyword>
<evidence type="ECO:0000256" key="1">
    <source>
        <dbReference type="ARBA" id="ARBA00009981"/>
    </source>
</evidence>
<dbReference type="EMBL" id="JAENIO010000044">
    <property type="protein sequence ID" value="MBK1835222.1"/>
    <property type="molecule type" value="Genomic_DNA"/>
</dbReference>
<reference evidence="2" key="1">
    <citation type="submission" date="2021-01" db="EMBL/GenBank/DDBJ databases">
        <title>Modified the classification status of verrucomicrobia.</title>
        <authorList>
            <person name="Feng X."/>
        </authorList>
    </citation>
    <scope>NUCLEOTIDE SEQUENCE</scope>
    <source>
        <strain evidence="2">KCTC 12986</strain>
    </source>
</reference>
<name>A0A934RNV0_9BACT</name>
<accession>A0A934RNV0</accession>
<evidence type="ECO:0000313" key="3">
    <source>
        <dbReference type="Proteomes" id="UP000604083"/>
    </source>
</evidence>
<comment type="similarity">
    <text evidence="1">Belongs to the phD/YefM antitoxin family.</text>
</comment>
<gene>
    <name evidence="2" type="ORF">JIN78_14220</name>
</gene>
<dbReference type="InterPro" id="IPR036165">
    <property type="entry name" value="YefM-like_sf"/>
</dbReference>
<evidence type="ECO:0000313" key="2">
    <source>
        <dbReference type="EMBL" id="MBK1835222.1"/>
    </source>
</evidence>